<dbReference type="CDD" id="cd00332">
    <property type="entry name" value="PAL-HAL"/>
    <property type="match status" value="1"/>
</dbReference>
<keyword evidence="6" id="KW-0963">Cytoplasm</keyword>
<dbReference type="Gene3D" id="1.10.275.10">
    <property type="entry name" value="Fumarase/aspartase (N-terminal domain)"/>
    <property type="match status" value="1"/>
</dbReference>
<evidence type="ECO:0000256" key="1">
    <source>
        <dbReference type="ARBA" id="ARBA00005113"/>
    </source>
</evidence>
<dbReference type="HAMAP" id="MF_00229">
    <property type="entry name" value="His_ammonia_lyase"/>
    <property type="match status" value="1"/>
</dbReference>
<dbReference type="Gene3D" id="1.20.200.10">
    <property type="entry name" value="Fumarase/aspartase (Central domain)"/>
    <property type="match status" value="1"/>
</dbReference>
<dbReference type="NCBIfam" id="TIGR01225">
    <property type="entry name" value="hutH"/>
    <property type="match status" value="1"/>
</dbReference>
<keyword evidence="12" id="KW-1185">Reference proteome</keyword>
<dbReference type="InterPro" id="IPR005921">
    <property type="entry name" value="HutH"/>
</dbReference>
<evidence type="ECO:0000256" key="4">
    <source>
        <dbReference type="ARBA" id="ARBA00023239"/>
    </source>
</evidence>
<gene>
    <name evidence="6 10" type="primary">hutH</name>
    <name evidence="10" type="ORF">MFU01_56830</name>
    <name evidence="11" type="ORF">SAMN05443572_103182</name>
</gene>
<sequence length="508" mass="54053">MSRPRILIDGDTLTLEQILQVARNEVTVELAPEAAARVRASRALVDRVAAGDTPSYGINTGFGTLAEVRIDKKDLRDLQRNLILSHACGVGTPLPHGEARALLLLRCNVLAKGYSGIRPETLTLALDMLNRDVVPVVPERGSVGASGDLAPLAHLALVFIGEGEAFHQGQRLPARKALEMAGLQPVILEAKEGLALVNGTQAMCAVGTLLQLRAESLAELADVAGAMTLEGLLGSHKPFIPEIHDVRAHPGQKACAAHLRRILVNSELVETHVNCSKVQDPYSLRCMPQVHGAAREGLSFARRILEVEVNSATDNPLVFTETERIVSGGNFHGQPISLAMDVVAMALTQLSSISERRVEQLVNPALSGLPAFLAKNSGLNSGFMIAQVTSAALVAESRVLSHPASVDSIPSSAGREDHVSMGMTAALKGRQVGDFARSCLAIEMLVAAQALDFRMPVKPGKGALAAYELIRSKVPHMEKDRELHKDIQAVSDLVDSGELLAAVRSATA</sequence>
<evidence type="ECO:0000256" key="2">
    <source>
        <dbReference type="ARBA" id="ARBA00012994"/>
    </source>
</evidence>
<evidence type="ECO:0000313" key="13">
    <source>
        <dbReference type="Proteomes" id="UP000321514"/>
    </source>
</evidence>
<evidence type="ECO:0000256" key="8">
    <source>
        <dbReference type="RuleBase" id="RU004479"/>
    </source>
</evidence>
<dbReference type="GO" id="GO:0019556">
    <property type="term" value="P:L-histidine catabolic process to glutamate and formamide"/>
    <property type="evidence" value="ECO:0007669"/>
    <property type="project" value="UniProtKB-UniPathway"/>
</dbReference>
<dbReference type="EMBL" id="BJXR01000039">
    <property type="protein sequence ID" value="GEN10646.1"/>
    <property type="molecule type" value="Genomic_DNA"/>
</dbReference>
<dbReference type="InterPro" id="IPR001106">
    <property type="entry name" value="Aromatic_Lyase"/>
</dbReference>
<evidence type="ECO:0000313" key="10">
    <source>
        <dbReference type="EMBL" id="GEN10646.1"/>
    </source>
</evidence>
<evidence type="ECO:0000256" key="3">
    <source>
        <dbReference type="ARBA" id="ARBA00022808"/>
    </source>
</evidence>
<dbReference type="STRING" id="1334629.MFUL124B02_24300"/>
<proteinExistence type="inferred from homology"/>
<dbReference type="EC" id="4.3.1.3" evidence="2 6"/>
<comment type="pathway">
    <text evidence="1 6 8">Amino-acid degradation; L-histidine degradation into L-glutamate; N-formimidoyl-L-glutamate from L-histidine: step 1/3.</text>
</comment>
<evidence type="ECO:0000256" key="7">
    <source>
        <dbReference type="RuleBase" id="RU003954"/>
    </source>
</evidence>
<feature type="modified residue" description="2,3-didehydroalanine (Ser)" evidence="6">
    <location>
        <position position="146"/>
    </location>
</feature>
<dbReference type="PROSITE" id="PS00488">
    <property type="entry name" value="PAL_HISTIDASE"/>
    <property type="match status" value="1"/>
</dbReference>
<comment type="caution">
    <text evidence="10">The sequence shown here is derived from an EMBL/GenBank/DDBJ whole genome shotgun (WGS) entry which is preliminary data.</text>
</comment>
<dbReference type="EMBL" id="FOIB01000003">
    <property type="protein sequence ID" value="SET77797.1"/>
    <property type="molecule type" value="Genomic_DNA"/>
</dbReference>
<comment type="catalytic activity">
    <reaction evidence="5 6 8">
        <text>L-histidine = trans-urocanate + NH4(+)</text>
        <dbReference type="Rhea" id="RHEA:21232"/>
        <dbReference type="ChEBI" id="CHEBI:17771"/>
        <dbReference type="ChEBI" id="CHEBI:28938"/>
        <dbReference type="ChEBI" id="CHEBI:57595"/>
        <dbReference type="EC" id="4.3.1.3"/>
    </reaction>
</comment>
<dbReference type="AlphaFoldDB" id="A0A511T8Z3"/>
<keyword evidence="4 6" id="KW-0456">Lyase</keyword>
<dbReference type="UniPathway" id="UPA00379">
    <property type="reaction ID" value="UER00549"/>
</dbReference>
<dbReference type="FunFam" id="1.10.275.10:FF:000005">
    <property type="entry name" value="Histidine ammonia-lyase"/>
    <property type="match status" value="1"/>
</dbReference>
<dbReference type="GO" id="GO:0019557">
    <property type="term" value="P:L-histidine catabolic process to glutamate and formate"/>
    <property type="evidence" value="ECO:0007669"/>
    <property type="project" value="UniProtKB-UniPathway"/>
</dbReference>
<dbReference type="NCBIfam" id="NF006871">
    <property type="entry name" value="PRK09367.1"/>
    <property type="match status" value="1"/>
</dbReference>
<dbReference type="FunFam" id="1.20.200.10:FF:000003">
    <property type="entry name" value="Histidine ammonia-lyase"/>
    <property type="match status" value="1"/>
</dbReference>
<evidence type="ECO:0000256" key="9">
    <source>
        <dbReference type="RuleBase" id="RU004480"/>
    </source>
</evidence>
<comment type="PTM">
    <text evidence="6">Contains an active site 4-methylidene-imidazol-5-one (MIO), which is formed autocatalytically by cyclization and dehydration of residues Ala-Ser-Gly.</text>
</comment>
<dbReference type="SUPFAM" id="SSF48557">
    <property type="entry name" value="L-aspartase-like"/>
    <property type="match status" value="1"/>
</dbReference>
<evidence type="ECO:0000256" key="5">
    <source>
        <dbReference type="ARBA" id="ARBA00049269"/>
    </source>
</evidence>
<keyword evidence="3 6" id="KW-0369">Histidine metabolism</keyword>
<dbReference type="GO" id="GO:0005737">
    <property type="term" value="C:cytoplasm"/>
    <property type="evidence" value="ECO:0007669"/>
    <property type="project" value="UniProtKB-SubCell"/>
</dbReference>
<comment type="similarity">
    <text evidence="6 7">Belongs to the PAL/histidase family.</text>
</comment>
<dbReference type="Proteomes" id="UP000321514">
    <property type="component" value="Unassembled WGS sequence"/>
</dbReference>
<comment type="subcellular location">
    <subcellularLocation>
        <location evidence="6 9">Cytoplasm</location>
    </subcellularLocation>
</comment>
<dbReference type="InterPro" id="IPR024083">
    <property type="entry name" value="Fumarase/histidase_N"/>
</dbReference>
<dbReference type="GO" id="GO:0004397">
    <property type="term" value="F:histidine ammonia-lyase activity"/>
    <property type="evidence" value="ECO:0007669"/>
    <property type="project" value="UniProtKB-UniRule"/>
</dbReference>
<feature type="cross-link" description="5-imidazolinone (Ala-Gly)" evidence="6">
    <location>
        <begin position="145"/>
        <end position="147"/>
    </location>
</feature>
<dbReference type="Proteomes" id="UP000183760">
    <property type="component" value="Unassembled WGS sequence"/>
</dbReference>
<organism evidence="10 13">
    <name type="scientific">Myxococcus fulvus</name>
    <dbReference type="NCBI Taxonomy" id="33"/>
    <lineage>
        <taxon>Bacteria</taxon>
        <taxon>Pseudomonadati</taxon>
        <taxon>Myxococcota</taxon>
        <taxon>Myxococcia</taxon>
        <taxon>Myxococcales</taxon>
        <taxon>Cystobacterineae</taxon>
        <taxon>Myxococcaceae</taxon>
        <taxon>Myxococcus</taxon>
    </lineage>
</organism>
<dbReference type="PANTHER" id="PTHR10362">
    <property type="entry name" value="HISTIDINE AMMONIA-LYASE"/>
    <property type="match status" value="1"/>
</dbReference>
<evidence type="ECO:0000313" key="11">
    <source>
        <dbReference type="EMBL" id="SET77797.1"/>
    </source>
</evidence>
<dbReference type="InterPro" id="IPR022313">
    <property type="entry name" value="Phe/His_NH3-lyase_AS"/>
</dbReference>
<protein>
    <recommendedName>
        <fullName evidence="2 6">Histidine ammonia-lyase</fullName>
        <shortName evidence="6">Histidase</shortName>
        <ecNumber evidence="2 6">4.3.1.3</ecNumber>
    </recommendedName>
</protein>
<reference evidence="10 13" key="2">
    <citation type="submission" date="2019-07" db="EMBL/GenBank/DDBJ databases">
        <title>Whole genome shotgun sequence of Myxococcus fulvus NBRC 100333.</title>
        <authorList>
            <person name="Hosoyama A."/>
            <person name="Uohara A."/>
            <person name="Ohji S."/>
            <person name="Ichikawa N."/>
        </authorList>
    </citation>
    <scope>NUCLEOTIDE SEQUENCE [LARGE SCALE GENOMIC DNA]</scope>
    <source>
        <strain evidence="10 13">NBRC 100333</strain>
    </source>
</reference>
<dbReference type="InterPro" id="IPR008948">
    <property type="entry name" value="L-Aspartase-like"/>
</dbReference>
<dbReference type="Pfam" id="PF00221">
    <property type="entry name" value="Lyase_aromatic"/>
    <property type="match status" value="1"/>
</dbReference>
<name>A0A511T8Z3_MYXFU</name>
<evidence type="ECO:0000313" key="12">
    <source>
        <dbReference type="Proteomes" id="UP000183760"/>
    </source>
</evidence>
<accession>A0A511T8Z3</accession>
<evidence type="ECO:0000256" key="6">
    <source>
        <dbReference type="HAMAP-Rule" id="MF_00229"/>
    </source>
</evidence>
<reference evidence="11 12" key="1">
    <citation type="submission" date="2016-10" db="EMBL/GenBank/DDBJ databases">
        <authorList>
            <person name="Varghese N."/>
            <person name="Submissions S."/>
        </authorList>
    </citation>
    <scope>NUCLEOTIDE SEQUENCE [LARGE SCALE GENOMIC DNA]</scope>
    <source>
        <strain evidence="11 12">DSM 16525</strain>
    </source>
</reference>
<dbReference type="OrthoDB" id="9806955at2"/>
<dbReference type="RefSeq" id="WP_074951935.1">
    <property type="nucleotide sequence ID" value="NZ_BJXR01000039.1"/>
</dbReference>